<name>A0ABU0E1E2_9FIRM</name>
<keyword evidence="4" id="KW-0460">Magnesium</keyword>
<proteinExistence type="predicted"/>
<accession>A0ABU0E1E2</accession>
<reference evidence="6 7" key="1">
    <citation type="submission" date="2023-07" db="EMBL/GenBank/DDBJ databases">
        <title>Genomic Encyclopedia of Type Strains, Phase IV (KMG-IV): sequencing the most valuable type-strain genomes for metagenomic binning, comparative biology and taxonomic classification.</title>
        <authorList>
            <person name="Goeker M."/>
        </authorList>
    </citation>
    <scope>NUCLEOTIDE SEQUENCE [LARGE SCALE GENOMIC DNA]</scope>
    <source>
        <strain evidence="6 7">DSM 16784</strain>
    </source>
</reference>
<keyword evidence="7" id="KW-1185">Reference proteome</keyword>
<dbReference type="EMBL" id="JAUSUR010000001">
    <property type="protein sequence ID" value="MDQ0360380.1"/>
    <property type="molecule type" value="Genomic_DNA"/>
</dbReference>
<evidence type="ECO:0000256" key="2">
    <source>
        <dbReference type="ARBA" id="ARBA00022723"/>
    </source>
</evidence>
<dbReference type="Pfam" id="PF04794">
    <property type="entry name" value="YdjC"/>
    <property type="match status" value="1"/>
</dbReference>
<dbReference type="Gene3D" id="3.20.20.370">
    <property type="entry name" value="Glycoside hydrolase/deacetylase"/>
    <property type="match status" value="1"/>
</dbReference>
<dbReference type="RefSeq" id="WP_307406241.1">
    <property type="nucleotide sequence ID" value="NZ_JAUSUR010000001.1"/>
</dbReference>
<dbReference type="EC" id="3.5.1.105" evidence="6"/>
<sequence>MNLIINADDYGLTVNVSKGIIEGMKKGIISDTSAIVSTTDFLESAKMALENDICEMGLHCLLTMGQPILPVSECKSLVNEKGYFYSREEFKHREVNIDEVRSELEAQIERFTSTGLKLNHLDTHHGFMNKSEEMTKLFIELAIKYDVPLRNEASRKGDKRLMNYYKEAKILQTNHLFFNTKLPYHTVEEIIEYLEIALETCGVVEIGCHPGYCDELLKRISVLNSDREKDLKVFENQSLINFIRKENITLLSYSDFKKWNGKKEKYEEDIISCR</sequence>
<dbReference type="SUPFAM" id="SSF88713">
    <property type="entry name" value="Glycoside hydrolase/deacetylase"/>
    <property type="match status" value="1"/>
</dbReference>
<dbReference type="InterPro" id="IPR011330">
    <property type="entry name" value="Glyco_hydro/deAcase_b/a-brl"/>
</dbReference>
<evidence type="ECO:0000256" key="5">
    <source>
        <dbReference type="ARBA" id="ARBA00023277"/>
    </source>
</evidence>
<organism evidence="6 7">
    <name type="scientific">Breznakia pachnodae</name>
    <dbReference type="NCBI Taxonomy" id="265178"/>
    <lineage>
        <taxon>Bacteria</taxon>
        <taxon>Bacillati</taxon>
        <taxon>Bacillota</taxon>
        <taxon>Erysipelotrichia</taxon>
        <taxon>Erysipelotrichales</taxon>
        <taxon>Erysipelotrichaceae</taxon>
        <taxon>Breznakia</taxon>
    </lineage>
</organism>
<comment type="cofactor">
    <cofactor evidence="1">
        <name>Mg(2+)</name>
        <dbReference type="ChEBI" id="CHEBI:18420"/>
    </cofactor>
</comment>
<keyword evidence="5" id="KW-0119">Carbohydrate metabolism</keyword>
<dbReference type="InterPro" id="IPR006879">
    <property type="entry name" value="YdjC-like"/>
</dbReference>
<dbReference type="GO" id="GO:0036311">
    <property type="term" value="F:chitin disaccharide deacetylase activity"/>
    <property type="evidence" value="ECO:0007669"/>
    <property type="project" value="UniProtKB-EC"/>
</dbReference>
<evidence type="ECO:0000256" key="3">
    <source>
        <dbReference type="ARBA" id="ARBA00022801"/>
    </source>
</evidence>
<evidence type="ECO:0000256" key="1">
    <source>
        <dbReference type="ARBA" id="ARBA00001946"/>
    </source>
</evidence>
<evidence type="ECO:0000256" key="4">
    <source>
        <dbReference type="ARBA" id="ARBA00022842"/>
    </source>
</evidence>
<gene>
    <name evidence="6" type="ORF">J2S15_001111</name>
</gene>
<evidence type="ECO:0000313" key="7">
    <source>
        <dbReference type="Proteomes" id="UP001230220"/>
    </source>
</evidence>
<keyword evidence="2" id="KW-0479">Metal-binding</keyword>
<dbReference type="Proteomes" id="UP001230220">
    <property type="component" value="Unassembled WGS sequence"/>
</dbReference>
<keyword evidence="3 6" id="KW-0378">Hydrolase</keyword>
<evidence type="ECO:0000313" key="6">
    <source>
        <dbReference type="EMBL" id="MDQ0360380.1"/>
    </source>
</evidence>
<comment type="caution">
    <text evidence="6">The sequence shown here is derived from an EMBL/GenBank/DDBJ whole genome shotgun (WGS) entry which is preliminary data.</text>
</comment>
<dbReference type="PANTHER" id="PTHR31609">
    <property type="entry name" value="YDJC DEACETYLASE FAMILY MEMBER"/>
    <property type="match status" value="1"/>
</dbReference>
<protein>
    <submittedName>
        <fullName evidence="6">Glycoside hydrolase/deacetylase ChbG (UPF0249 family)</fullName>
        <ecNumber evidence="6">3.5.1.105</ecNumber>
    </submittedName>
</protein>
<dbReference type="PANTHER" id="PTHR31609:SF1">
    <property type="entry name" value="CARBOHYDRATE DEACETYLASE"/>
    <property type="match status" value="1"/>
</dbReference>